<feature type="binding site" description="axial binding residue" evidence="7">
    <location>
        <position position="56"/>
    </location>
    <ligand>
        <name>heme c</name>
        <dbReference type="ChEBI" id="CHEBI:61717"/>
    </ligand>
    <ligandPart>
        <name>Fe</name>
        <dbReference type="ChEBI" id="CHEBI:18248"/>
    </ligandPart>
</feature>
<dbReference type="PANTHER" id="PTHR37823">
    <property type="entry name" value="CYTOCHROME C-553-LIKE"/>
    <property type="match status" value="1"/>
</dbReference>
<evidence type="ECO:0000256" key="7">
    <source>
        <dbReference type="PIRSR" id="PIRSR000025-2"/>
    </source>
</evidence>
<dbReference type="PANTHER" id="PTHR37823:SF4">
    <property type="entry name" value="MENAQUINOL-CYTOCHROME C REDUCTASE CYTOCHROME B_C SUBUNIT"/>
    <property type="match status" value="1"/>
</dbReference>
<dbReference type="PIRSF" id="PIRSF000025">
    <property type="entry name" value="Cytc_Bsub_c550"/>
    <property type="match status" value="1"/>
</dbReference>
<dbReference type="PROSITE" id="PS51257">
    <property type="entry name" value="PROKAR_LIPOPROTEIN"/>
    <property type="match status" value="1"/>
</dbReference>
<dbReference type="SUPFAM" id="SSF46626">
    <property type="entry name" value="Cytochrome c"/>
    <property type="match status" value="1"/>
</dbReference>
<dbReference type="GO" id="GO:0016020">
    <property type="term" value="C:membrane"/>
    <property type="evidence" value="ECO:0007669"/>
    <property type="project" value="InterPro"/>
</dbReference>
<evidence type="ECO:0000259" key="9">
    <source>
        <dbReference type="PROSITE" id="PS51007"/>
    </source>
</evidence>
<protein>
    <recommendedName>
        <fullName evidence="9">Cytochrome c domain-containing protein</fullName>
    </recommendedName>
</protein>
<keyword evidence="2 6" id="KW-0349">Heme</keyword>
<dbReference type="GO" id="GO:0005506">
    <property type="term" value="F:iron ion binding"/>
    <property type="evidence" value="ECO:0007669"/>
    <property type="project" value="InterPro"/>
</dbReference>
<dbReference type="Gene3D" id="1.10.760.10">
    <property type="entry name" value="Cytochrome c-like domain"/>
    <property type="match status" value="1"/>
</dbReference>
<keyword evidence="8" id="KW-0732">Signal</keyword>
<dbReference type="NCBIfam" id="NF045774">
    <property type="entry name" value="cytochro_C551"/>
    <property type="match status" value="1"/>
</dbReference>
<accession>A0A919X5R6</accession>
<feature type="chain" id="PRO_5039094416" description="Cytochrome c domain-containing protein" evidence="8">
    <location>
        <begin position="21"/>
        <end position="114"/>
    </location>
</feature>
<name>A0A919X5R6_9BACI</name>
<dbReference type="Proteomes" id="UP000676917">
    <property type="component" value="Unassembled WGS sequence"/>
</dbReference>
<evidence type="ECO:0000256" key="2">
    <source>
        <dbReference type="ARBA" id="ARBA00022617"/>
    </source>
</evidence>
<dbReference type="AlphaFoldDB" id="A0A919X5R6"/>
<keyword evidence="1" id="KW-0813">Transport</keyword>
<dbReference type="PRINTS" id="PR00605">
    <property type="entry name" value="CYTCHROMECIC"/>
</dbReference>
<dbReference type="GO" id="GO:0009055">
    <property type="term" value="F:electron transfer activity"/>
    <property type="evidence" value="ECO:0007669"/>
    <property type="project" value="InterPro"/>
</dbReference>
<proteinExistence type="predicted"/>
<comment type="caution">
    <text evidence="10">The sequence shown here is derived from an EMBL/GenBank/DDBJ whole genome shotgun (WGS) entry which is preliminary data.</text>
</comment>
<keyword evidence="3 7" id="KW-0479">Metal-binding</keyword>
<feature type="binding site" description="covalent" evidence="6">
    <location>
        <position position="52"/>
    </location>
    <ligand>
        <name>heme c</name>
        <dbReference type="ChEBI" id="CHEBI:61717"/>
    </ligand>
</feature>
<comment type="PTM">
    <text evidence="6">Binds 1 heme c group covalently per subunit.</text>
</comment>
<feature type="binding site" description="axial binding residue" evidence="7">
    <location>
        <position position="91"/>
    </location>
    <ligand>
        <name>heme c</name>
        <dbReference type="ChEBI" id="CHEBI:61717"/>
    </ligand>
    <ligandPart>
        <name>Fe</name>
        <dbReference type="ChEBI" id="CHEBI:18248"/>
    </ligandPart>
</feature>
<evidence type="ECO:0000256" key="3">
    <source>
        <dbReference type="ARBA" id="ARBA00022723"/>
    </source>
</evidence>
<evidence type="ECO:0000256" key="1">
    <source>
        <dbReference type="ARBA" id="ARBA00022448"/>
    </source>
</evidence>
<evidence type="ECO:0000313" key="11">
    <source>
        <dbReference type="Proteomes" id="UP000676917"/>
    </source>
</evidence>
<keyword evidence="11" id="KW-1185">Reference proteome</keyword>
<dbReference type="InterPro" id="IPR008168">
    <property type="entry name" value="Cyt_C_IC"/>
</dbReference>
<dbReference type="InterPro" id="IPR009056">
    <property type="entry name" value="Cyt_c-like_dom"/>
</dbReference>
<feature type="signal peptide" evidence="8">
    <location>
        <begin position="1"/>
        <end position="20"/>
    </location>
</feature>
<evidence type="ECO:0000313" key="10">
    <source>
        <dbReference type="EMBL" id="GIO26421.1"/>
    </source>
</evidence>
<reference evidence="10" key="1">
    <citation type="submission" date="2021-03" db="EMBL/GenBank/DDBJ databases">
        <title>Antimicrobial resistance genes in bacteria isolated from Japanese honey, and their potential for conferring macrolide and lincosamide resistance in the American foulbrood pathogen Paenibacillus larvae.</title>
        <authorList>
            <person name="Okamoto M."/>
            <person name="Kumagai M."/>
            <person name="Kanamori H."/>
            <person name="Takamatsu D."/>
        </authorList>
    </citation>
    <scope>NUCLEOTIDE SEQUENCE</scope>
    <source>
        <strain evidence="10">J43TS3</strain>
    </source>
</reference>
<evidence type="ECO:0000256" key="6">
    <source>
        <dbReference type="PIRSR" id="PIRSR000025-1"/>
    </source>
</evidence>
<dbReference type="InterPro" id="IPR012218">
    <property type="entry name" value="Cyt_c_BACSU-c550-type"/>
</dbReference>
<dbReference type="InterPro" id="IPR054782">
    <property type="entry name" value="Cytochro_C551"/>
</dbReference>
<evidence type="ECO:0000256" key="4">
    <source>
        <dbReference type="ARBA" id="ARBA00022982"/>
    </source>
</evidence>
<sequence>MKKWLFAVLFGSVLVLGACGNDDNNDNGATNNTGDNGGETASAAEDLFEANCAACHGADLSGAAGPNLQKVGADHSADDIKNIILNGQGGMPAQGNRVSDDEAQQIADWLAAKK</sequence>
<organism evidence="10 11">
    <name type="scientific">Ornithinibacillus bavariensis</name>
    <dbReference type="NCBI Taxonomy" id="545502"/>
    <lineage>
        <taxon>Bacteria</taxon>
        <taxon>Bacillati</taxon>
        <taxon>Bacillota</taxon>
        <taxon>Bacilli</taxon>
        <taxon>Bacillales</taxon>
        <taxon>Bacillaceae</taxon>
        <taxon>Ornithinibacillus</taxon>
    </lineage>
</organism>
<dbReference type="EMBL" id="BORP01000001">
    <property type="protein sequence ID" value="GIO26421.1"/>
    <property type="molecule type" value="Genomic_DNA"/>
</dbReference>
<evidence type="ECO:0000256" key="5">
    <source>
        <dbReference type="ARBA" id="ARBA00023004"/>
    </source>
</evidence>
<keyword evidence="4" id="KW-0249">Electron transport</keyword>
<dbReference type="RefSeq" id="WP_212919881.1">
    <property type="nucleotide sequence ID" value="NZ_BORP01000001.1"/>
</dbReference>
<dbReference type="InterPro" id="IPR051811">
    <property type="entry name" value="Cytochrome_c550/c551-like"/>
</dbReference>
<evidence type="ECO:0000256" key="8">
    <source>
        <dbReference type="SAM" id="SignalP"/>
    </source>
</evidence>
<feature type="binding site" description="covalent" evidence="6">
    <location>
        <position position="55"/>
    </location>
    <ligand>
        <name>heme c</name>
        <dbReference type="ChEBI" id="CHEBI:61717"/>
    </ligand>
</feature>
<dbReference type="PROSITE" id="PS51007">
    <property type="entry name" value="CYTC"/>
    <property type="match status" value="1"/>
</dbReference>
<gene>
    <name evidence="10" type="ORF">J43TS3_10320</name>
</gene>
<feature type="domain" description="Cytochrome c" evidence="9">
    <location>
        <begin position="39"/>
        <end position="114"/>
    </location>
</feature>
<dbReference type="InterPro" id="IPR036909">
    <property type="entry name" value="Cyt_c-like_dom_sf"/>
</dbReference>
<dbReference type="GO" id="GO:0020037">
    <property type="term" value="F:heme binding"/>
    <property type="evidence" value="ECO:0007669"/>
    <property type="project" value="InterPro"/>
</dbReference>
<dbReference type="Pfam" id="PF13442">
    <property type="entry name" value="Cytochrome_CBB3"/>
    <property type="match status" value="1"/>
</dbReference>
<keyword evidence="5 7" id="KW-0408">Iron</keyword>